<evidence type="ECO:0000256" key="3">
    <source>
        <dbReference type="ARBA" id="ARBA00022741"/>
    </source>
</evidence>
<dbReference type="GO" id="GO:0043190">
    <property type="term" value="C:ATP-binding cassette (ABC) transporter complex"/>
    <property type="evidence" value="ECO:0007669"/>
    <property type="project" value="TreeGrafter"/>
</dbReference>
<dbReference type="AlphaFoldDB" id="A0A943UUG7"/>
<dbReference type="Pfam" id="PF00005">
    <property type="entry name" value="ABC_tran"/>
    <property type="match status" value="1"/>
</dbReference>
<dbReference type="PROSITE" id="PS50893">
    <property type="entry name" value="ABC_TRANSPORTER_2"/>
    <property type="match status" value="1"/>
</dbReference>
<dbReference type="EMBL" id="JAGZSV010000119">
    <property type="protein sequence ID" value="MBS6941126.1"/>
    <property type="molecule type" value="Genomic_DNA"/>
</dbReference>
<accession>A0A943UUG7</accession>
<keyword evidence="2" id="KW-0813">Transport</keyword>
<evidence type="ECO:0000256" key="4">
    <source>
        <dbReference type="ARBA" id="ARBA00022840"/>
    </source>
</evidence>
<dbReference type="SMART" id="SM00382">
    <property type="entry name" value="AAA"/>
    <property type="match status" value="1"/>
</dbReference>
<keyword evidence="3" id="KW-0547">Nucleotide-binding</keyword>
<evidence type="ECO:0000313" key="7">
    <source>
        <dbReference type="Proteomes" id="UP000727506"/>
    </source>
</evidence>
<dbReference type="GO" id="GO:0016887">
    <property type="term" value="F:ATP hydrolysis activity"/>
    <property type="evidence" value="ECO:0007669"/>
    <property type="project" value="InterPro"/>
</dbReference>
<protein>
    <submittedName>
        <fullName evidence="6">ATP-binding cassette domain-containing protein</fullName>
    </submittedName>
</protein>
<dbReference type="InterPro" id="IPR003439">
    <property type="entry name" value="ABC_transporter-like_ATP-bd"/>
</dbReference>
<comment type="caution">
    <text evidence="6">The sequence shown here is derived from an EMBL/GenBank/DDBJ whole genome shotgun (WGS) entry which is preliminary data.</text>
</comment>
<dbReference type="GO" id="GO:0042626">
    <property type="term" value="F:ATPase-coupled transmembrane transporter activity"/>
    <property type="evidence" value="ECO:0007669"/>
    <property type="project" value="TreeGrafter"/>
</dbReference>
<organism evidence="6 7">
    <name type="scientific">Slackia piriformis</name>
    <dbReference type="NCBI Taxonomy" id="626934"/>
    <lineage>
        <taxon>Bacteria</taxon>
        <taxon>Bacillati</taxon>
        <taxon>Actinomycetota</taxon>
        <taxon>Coriobacteriia</taxon>
        <taxon>Eggerthellales</taxon>
        <taxon>Eggerthellaceae</taxon>
        <taxon>Slackia</taxon>
    </lineage>
</organism>
<dbReference type="InterPro" id="IPR027417">
    <property type="entry name" value="P-loop_NTPase"/>
</dbReference>
<dbReference type="Proteomes" id="UP000727506">
    <property type="component" value="Unassembled WGS sequence"/>
</dbReference>
<dbReference type="SUPFAM" id="SSF52540">
    <property type="entry name" value="P-loop containing nucleoside triphosphate hydrolases"/>
    <property type="match status" value="1"/>
</dbReference>
<dbReference type="Gene3D" id="3.40.50.300">
    <property type="entry name" value="P-loop containing nucleotide triphosphate hydrolases"/>
    <property type="match status" value="1"/>
</dbReference>
<gene>
    <name evidence="6" type="ORF">KH142_06570</name>
</gene>
<feature type="domain" description="ABC transporter" evidence="5">
    <location>
        <begin position="14"/>
        <end position="254"/>
    </location>
</feature>
<proteinExistence type="inferred from homology"/>
<sequence length="270" mass="29174">MDECVAGRAPEPLFRIRNASVVRAGKTILHIDELVLGEGEGIAVLGPNGAGKSTFIQLLTREVMPLYRDKAPVVFRGNERPTLADIKACFGVVSSSMHGQISVHLPAIDIVCGGFFGTLGLPRGVQASETMREAAYDALARLGIADVAERDVLTLSTGQARRVLVARELVHDPQVLVFDEPCTGLDPQGMYQIRKAMCELADEGRAIILVTHYPEDIIPAIGRVVLIKDARICADGPKGGLLTDAVMSDLFEAPLRVEERDGWYALRGAF</sequence>
<comment type="similarity">
    <text evidence="1">Belongs to the ABC transporter superfamily.</text>
</comment>
<evidence type="ECO:0000259" key="5">
    <source>
        <dbReference type="PROSITE" id="PS50893"/>
    </source>
</evidence>
<dbReference type="PANTHER" id="PTHR43553:SF3">
    <property type="entry name" value="ABC TRANSPORTER ATP-BINDING PROTEIN MODF"/>
    <property type="match status" value="1"/>
</dbReference>
<dbReference type="InterPro" id="IPR003593">
    <property type="entry name" value="AAA+_ATPase"/>
</dbReference>
<name>A0A943UUG7_9ACTN</name>
<evidence type="ECO:0000313" key="6">
    <source>
        <dbReference type="EMBL" id="MBS6941126.1"/>
    </source>
</evidence>
<evidence type="ECO:0000256" key="1">
    <source>
        <dbReference type="ARBA" id="ARBA00005417"/>
    </source>
</evidence>
<reference evidence="6" key="1">
    <citation type="submission" date="2021-02" db="EMBL/GenBank/DDBJ databases">
        <title>Infant gut strain persistence is associated with maternal origin, phylogeny, and functional potential including surface adhesion and iron acquisition.</title>
        <authorList>
            <person name="Lou Y.C."/>
        </authorList>
    </citation>
    <scope>NUCLEOTIDE SEQUENCE</scope>
    <source>
        <strain evidence="6">L2_039_000G1_dasL2_039_000G1_concoct_11</strain>
    </source>
</reference>
<keyword evidence="4 6" id="KW-0067">ATP-binding</keyword>
<dbReference type="PANTHER" id="PTHR43553">
    <property type="entry name" value="HEAVY METAL TRANSPORTER"/>
    <property type="match status" value="1"/>
</dbReference>
<dbReference type="GO" id="GO:0005524">
    <property type="term" value="F:ATP binding"/>
    <property type="evidence" value="ECO:0007669"/>
    <property type="project" value="UniProtKB-KW"/>
</dbReference>
<evidence type="ECO:0000256" key="2">
    <source>
        <dbReference type="ARBA" id="ARBA00022448"/>
    </source>
</evidence>
<dbReference type="InterPro" id="IPR050095">
    <property type="entry name" value="ECF_ABC_transporter_ATP-bd"/>
</dbReference>